<dbReference type="InterPro" id="IPR001387">
    <property type="entry name" value="Cro/C1-type_HTH"/>
</dbReference>
<evidence type="ECO:0000256" key="1">
    <source>
        <dbReference type="ARBA" id="ARBA00023125"/>
    </source>
</evidence>
<dbReference type="Pfam" id="PF01381">
    <property type="entry name" value="HTH_3"/>
    <property type="match status" value="1"/>
</dbReference>
<dbReference type="EMBL" id="FMXP01000003">
    <property type="protein sequence ID" value="SDB04489.1"/>
    <property type="molecule type" value="Genomic_DNA"/>
</dbReference>
<feature type="domain" description="HTH cro/C1-type" evidence="2">
    <location>
        <begin position="13"/>
        <end position="66"/>
    </location>
</feature>
<dbReference type="GO" id="GO:0005829">
    <property type="term" value="C:cytosol"/>
    <property type="evidence" value="ECO:0007669"/>
    <property type="project" value="TreeGrafter"/>
</dbReference>
<dbReference type="InterPro" id="IPR050807">
    <property type="entry name" value="TransReg_Diox_bact_type"/>
</dbReference>
<organism evidence="3 4">
    <name type="scientific">Streptococcus henryi</name>
    <dbReference type="NCBI Taxonomy" id="439219"/>
    <lineage>
        <taxon>Bacteria</taxon>
        <taxon>Bacillati</taxon>
        <taxon>Bacillota</taxon>
        <taxon>Bacilli</taxon>
        <taxon>Lactobacillales</taxon>
        <taxon>Streptococcaceae</taxon>
        <taxon>Streptococcus</taxon>
    </lineage>
</organism>
<dbReference type="PANTHER" id="PTHR46797:SF1">
    <property type="entry name" value="METHYLPHOSPHONATE SYNTHASE"/>
    <property type="match status" value="1"/>
</dbReference>
<dbReference type="PROSITE" id="PS50943">
    <property type="entry name" value="HTH_CROC1"/>
    <property type="match status" value="1"/>
</dbReference>
<dbReference type="AlphaFoldDB" id="A0A1G6A7Z1"/>
<dbReference type="PANTHER" id="PTHR46797">
    <property type="entry name" value="HTH-TYPE TRANSCRIPTIONAL REGULATOR"/>
    <property type="match status" value="1"/>
</dbReference>
<reference evidence="3 4" key="1">
    <citation type="submission" date="2016-10" db="EMBL/GenBank/DDBJ databases">
        <authorList>
            <person name="de Groot N.N."/>
        </authorList>
    </citation>
    <scope>NUCLEOTIDE SEQUENCE [LARGE SCALE GENOMIC DNA]</scope>
    <source>
        <strain evidence="3 4">A-4</strain>
    </source>
</reference>
<protein>
    <submittedName>
        <fullName evidence="3">Helix-turn-helix</fullName>
    </submittedName>
</protein>
<dbReference type="SUPFAM" id="SSF47413">
    <property type="entry name" value="lambda repressor-like DNA-binding domains"/>
    <property type="match status" value="1"/>
</dbReference>
<dbReference type="GO" id="GO:0003700">
    <property type="term" value="F:DNA-binding transcription factor activity"/>
    <property type="evidence" value="ECO:0007669"/>
    <property type="project" value="TreeGrafter"/>
</dbReference>
<evidence type="ECO:0000313" key="4">
    <source>
        <dbReference type="Proteomes" id="UP000182508"/>
    </source>
</evidence>
<sequence>MNLDKKVANRIFKLRQELNLTQEKLAEYSDIDVSSIAKIERGERANIKINTLEKILNGLQISATKFFDFENVTTKELIMERLNNKLKNEPDEKSLEYLQLFEQIIDISKK</sequence>
<dbReference type="Proteomes" id="UP000182508">
    <property type="component" value="Unassembled WGS sequence"/>
</dbReference>
<proteinExistence type="predicted"/>
<dbReference type="GO" id="GO:0003677">
    <property type="term" value="F:DNA binding"/>
    <property type="evidence" value="ECO:0007669"/>
    <property type="project" value="UniProtKB-KW"/>
</dbReference>
<evidence type="ECO:0000313" key="3">
    <source>
        <dbReference type="EMBL" id="SDB04489.1"/>
    </source>
</evidence>
<dbReference type="STRING" id="439219.SAMN02910293_00220"/>
<keyword evidence="1" id="KW-0238">DNA-binding</keyword>
<dbReference type="SMART" id="SM00530">
    <property type="entry name" value="HTH_XRE"/>
    <property type="match status" value="1"/>
</dbReference>
<accession>A0A1G6A7Z1</accession>
<dbReference type="RefSeq" id="WP_074484994.1">
    <property type="nucleotide sequence ID" value="NZ_FMXP01000003.1"/>
</dbReference>
<dbReference type="InterPro" id="IPR010982">
    <property type="entry name" value="Lambda_DNA-bd_dom_sf"/>
</dbReference>
<dbReference type="Gene3D" id="1.10.260.40">
    <property type="entry name" value="lambda repressor-like DNA-binding domains"/>
    <property type="match status" value="1"/>
</dbReference>
<gene>
    <name evidence="3" type="ORF">SAMN02910293_00220</name>
</gene>
<name>A0A1G6A7Z1_9STRE</name>
<dbReference type="CDD" id="cd00093">
    <property type="entry name" value="HTH_XRE"/>
    <property type="match status" value="1"/>
</dbReference>
<keyword evidence="4" id="KW-1185">Reference proteome</keyword>
<evidence type="ECO:0000259" key="2">
    <source>
        <dbReference type="PROSITE" id="PS50943"/>
    </source>
</evidence>